<accession>A0A6A4GFD9</accession>
<evidence type="ECO:0000313" key="2">
    <source>
        <dbReference type="EMBL" id="KAE9384055.1"/>
    </source>
</evidence>
<feature type="compositionally biased region" description="Basic and acidic residues" evidence="1">
    <location>
        <begin position="110"/>
        <end position="120"/>
    </location>
</feature>
<evidence type="ECO:0000313" key="3">
    <source>
        <dbReference type="Proteomes" id="UP000799118"/>
    </source>
</evidence>
<feature type="region of interest" description="Disordered" evidence="1">
    <location>
        <begin position="26"/>
        <end position="46"/>
    </location>
</feature>
<dbReference type="AlphaFoldDB" id="A0A6A4GFD9"/>
<dbReference type="Proteomes" id="UP000799118">
    <property type="component" value="Unassembled WGS sequence"/>
</dbReference>
<feature type="region of interest" description="Disordered" evidence="1">
    <location>
        <begin position="103"/>
        <end position="125"/>
    </location>
</feature>
<evidence type="ECO:0000256" key="1">
    <source>
        <dbReference type="SAM" id="MobiDB-lite"/>
    </source>
</evidence>
<organism evidence="2 3">
    <name type="scientific">Gymnopus androsaceus JB14</name>
    <dbReference type="NCBI Taxonomy" id="1447944"/>
    <lineage>
        <taxon>Eukaryota</taxon>
        <taxon>Fungi</taxon>
        <taxon>Dikarya</taxon>
        <taxon>Basidiomycota</taxon>
        <taxon>Agaricomycotina</taxon>
        <taxon>Agaricomycetes</taxon>
        <taxon>Agaricomycetidae</taxon>
        <taxon>Agaricales</taxon>
        <taxon>Marasmiineae</taxon>
        <taxon>Omphalotaceae</taxon>
        <taxon>Gymnopus</taxon>
    </lineage>
</organism>
<sequence>MAPNPFPSTTTRTSSFTLAVHRIQTSVHPLPNSPPPSSRGASETDPCSLDLGSPGFGFSYQMVLIAEIALALTSKESNPCPLLAQDVPSVLNLAIVGKQAKFPSRGQPLDSRDTGTEGKRNWAGNEKGPSPVFVLSLSVLLRFFQLQSNSNPNRDPQLLTI</sequence>
<dbReference type="EMBL" id="ML770234">
    <property type="protein sequence ID" value="KAE9384055.1"/>
    <property type="molecule type" value="Genomic_DNA"/>
</dbReference>
<keyword evidence="3" id="KW-1185">Reference proteome</keyword>
<reference evidence="2" key="1">
    <citation type="journal article" date="2019" name="Environ. Microbiol.">
        <title>Fungal ecological strategies reflected in gene transcription - a case study of two litter decomposers.</title>
        <authorList>
            <person name="Barbi F."/>
            <person name="Kohler A."/>
            <person name="Barry K."/>
            <person name="Baskaran P."/>
            <person name="Daum C."/>
            <person name="Fauchery L."/>
            <person name="Ihrmark K."/>
            <person name="Kuo A."/>
            <person name="LaButti K."/>
            <person name="Lipzen A."/>
            <person name="Morin E."/>
            <person name="Grigoriev I.V."/>
            <person name="Henrissat B."/>
            <person name="Lindahl B."/>
            <person name="Martin F."/>
        </authorList>
    </citation>
    <scope>NUCLEOTIDE SEQUENCE</scope>
    <source>
        <strain evidence="2">JB14</strain>
    </source>
</reference>
<proteinExistence type="predicted"/>
<protein>
    <submittedName>
        <fullName evidence="2">Uncharacterized protein</fullName>
    </submittedName>
</protein>
<gene>
    <name evidence="2" type="ORF">BT96DRAFT_1026991</name>
</gene>
<name>A0A6A4GFD9_9AGAR</name>